<feature type="region of interest" description="Disordered" evidence="10">
    <location>
        <begin position="1"/>
        <end position="34"/>
    </location>
</feature>
<evidence type="ECO:0000256" key="7">
    <source>
        <dbReference type="HAMAP-Rule" id="MF_00910"/>
    </source>
</evidence>
<evidence type="ECO:0000256" key="9">
    <source>
        <dbReference type="SAM" id="Coils"/>
    </source>
</evidence>
<gene>
    <name evidence="7" type="primary">ftsL</name>
    <name evidence="11" type="ORF">AMD00_13460</name>
</gene>
<comment type="subcellular location">
    <subcellularLocation>
        <location evidence="7">Cell membrane</location>
        <topology evidence="7">Single-pass type II membrane protein</topology>
    </subcellularLocation>
    <text evidence="7">Localizes to the division septum where it forms a ring structure.</text>
</comment>
<evidence type="ECO:0000256" key="3">
    <source>
        <dbReference type="ARBA" id="ARBA00022692"/>
    </source>
</evidence>
<evidence type="ECO:0000256" key="6">
    <source>
        <dbReference type="ARBA" id="ARBA00023306"/>
    </source>
</evidence>
<comment type="function">
    <text evidence="7">Essential cell division protein.</text>
</comment>
<dbReference type="RefSeq" id="WP_053417542.1">
    <property type="nucleotide sequence ID" value="NZ_JAYWMB010000001.1"/>
</dbReference>
<evidence type="ECO:0000256" key="5">
    <source>
        <dbReference type="ARBA" id="ARBA00023136"/>
    </source>
</evidence>
<keyword evidence="4 7" id="KW-1133">Transmembrane helix</keyword>
<evidence type="ECO:0000313" key="12">
    <source>
        <dbReference type="Proteomes" id="UP000036867"/>
    </source>
</evidence>
<evidence type="ECO:0000313" key="11">
    <source>
        <dbReference type="EMBL" id="KOO49374.1"/>
    </source>
</evidence>
<feature type="coiled-coil region" evidence="9">
    <location>
        <begin position="66"/>
        <end position="93"/>
    </location>
</feature>
<dbReference type="EMBL" id="LILB01000005">
    <property type="protein sequence ID" value="KOO49374.1"/>
    <property type="molecule type" value="Genomic_DNA"/>
</dbReference>
<keyword evidence="3 7" id="KW-0812">Transmembrane</keyword>
<dbReference type="OrthoDB" id="14664at2"/>
<keyword evidence="5 7" id="KW-0472">Membrane</keyword>
<keyword evidence="1 7" id="KW-1003">Cell membrane</keyword>
<evidence type="ECO:0000256" key="10">
    <source>
        <dbReference type="SAM" id="MobiDB-lite"/>
    </source>
</evidence>
<sequence>MALLNRQQQQTYIQQPQPTVPERPVQQPTPRPSKRILSKGERVLLVAMVTIIALLSVMNLNTQSAINTTSVEIQNIENKIDETKKQNAELSIEVSELSTYERIWNKAKELGLKLNEKNVKVVSGQ</sequence>
<dbReference type="NCBIfam" id="TIGR02209">
    <property type="entry name" value="ftsL_broad"/>
    <property type="match status" value="1"/>
</dbReference>
<dbReference type="GO" id="GO:0043093">
    <property type="term" value="P:FtsZ-dependent cytokinesis"/>
    <property type="evidence" value="ECO:0007669"/>
    <property type="project" value="UniProtKB-UniRule"/>
</dbReference>
<evidence type="ECO:0000256" key="2">
    <source>
        <dbReference type="ARBA" id="ARBA00022618"/>
    </source>
</evidence>
<feature type="transmembrane region" description="Helical" evidence="7">
    <location>
        <begin position="43"/>
        <end position="60"/>
    </location>
</feature>
<reference evidence="12" key="1">
    <citation type="submission" date="2015-08" db="EMBL/GenBank/DDBJ databases">
        <title>Fjat-10028 dsm 16317.</title>
        <authorList>
            <person name="Liu B."/>
            <person name="Wang J."/>
            <person name="Zhu Y."/>
            <person name="Liu G."/>
            <person name="Chen Q."/>
            <person name="Chen Z."/>
            <person name="Lan J."/>
            <person name="Che J."/>
            <person name="Ge C."/>
            <person name="Shi H."/>
            <person name="Pan Z."/>
            <person name="Liu X."/>
        </authorList>
    </citation>
    <scope>NUCLEOTIDE SEQUENCE [LARGE SCALE GENOMIC DNA]</scope>
    <source>
        <strain evidence="12">DSM 16317</strain>
    </source>
</reference>
<dbReference type="Proteomes" id="UP000036867">
    <property type="component" value="Unassembled WGS sequence"/>
</dbReference>
<dbReference type="InterPro" id="IPR007060">
    <property type="entry name" value="FtsL/DivIC"/>
</dbReference>
<protein>
    <recommendedName>
        <fullName evidence="7 8">Cell division protein FtsL</fullName>
    </recommendedName>
</protein>
<dbReference type="Pfam" id="PF04977">
    <property type="entry name" value="DivIC"/>
    <property type="match status" value="1"/>
</dbReference>
<dbReference type="GO" id="GO:0032153">
    <property type="term" value="C:cell division site"/>
    <property type="evidence" value="ECO:0007669"/>
    <property type="project" value="UniProtKB-UniRule"/>
</dbReference>
<keyword evidence="12" id="KW-1185">Reference proteome</keyword>
<keyword evidence="9" id="KW-0175">Coiled coil</keyword>
<comment type="caution">
    <text evidence="11">The sequence shown here is derived from an EMBL/GenBank/DDBJ whole genome shotgun (WGS) entry which is preliminary data.</text>
</comment>
<evidence type="ECO:0000256" key="1">
    <source>
        <dbReference type="ARBA" id="ARBA00022475"/>
    </source>
</evidence>
<evidence type="ECO:0000256" key="4">
    <source>
        <dbReference type="ARBA" id="ARBA00022989"/>
    </source>
</evidence>
<dbReference type="GeneID" id="301137103"/>
<name>A0A0M0LE89_9BACL</name>
<evidence type="ECO:0000256" key="8">
    <source>
        <dbReference type="NCBIfam" id="TIGR02209"/>
    </source>
</evidence>
<keyword evidence="6 7" id="KW-0131">Cell cycle</keyword>
<proteinExistence type="inferred from homology"/>
<accession>A0A0M0LE89</accession>
<feature type="compositionally biased region" description="Low complexity" evidence="10">
    <location>
        <begin position="7"/>
        <end position="17"/>
    </location>
</feature>
<dbReference type="STRING" id="263475.AMD00_13460"/>
<dbReference type="AlphaFoldDB" id="A0A0M0LE89"/>
<organism evidence="11 12">
    <name type="scientific">Viridibacillus arvi</name>
    <dbReference type="NCBI Taxonomy" id="263475"/>
    <lineage>
        <taxon>Bacteria</taxon>
        <taxon>Bacillati</taxon>
        <taxon>Bacillota</taxon>
        <taxon>Bacilli</taxon>
        <taxon>Bacillales</taxon>
        <taxon>Caryophanaceae</taxon>
        <taxon>Viridibacillus</taxon>
    </lineage>
</organism>
<dbReference type="HAMAP" id="MF_00910">
    <property type="entry name" value="FtsL"/>
    <property type="match status" value="1"/>
</dbReference>
<dbReference type="GO" id="GO:0005886">
    <property type="term" value="C:plasma membrane"/>
    <property type="evidence" value="ECO:0007669"/>
    <property type="project" value="UniProtKB-SubCell"/>
</dbReference>
<dbReference type="InterPro" id="IPR011922">
    <property type="entry name" value="Cell_div_FtsL"/>
</dbReference>
<keyword evidence="2 7" id="KW-0132">Cell division</keyword>
<comment type="similarity">
    <text evidence="7">Belongs to the FtsL family.</text>
</comment>